<organism evidence="3 4">
    <name type="scientific">Chryseobacterium caseinilyticum</name>
    <dbReference type="NCBI Taxonomy" id="2771428"/>
    <lineage>
        <taxon>Bacteria</taxon>
        <taxon>Pseudomonadati</taxon>
        <taxon>Bacteroidota</taxon>
        <taxon>Flavobacteriia</taxon>
        <taxon>Flavobacteriales</taxon>
        <taxon>Weeksellaceae</taxon>
        <taxon>Chryseobacterium group</taxon>
        <taxon>Chryseobacterium</taxon>
    </lineage>
</organism>
<dbReference type="RefSeq" id="WP_191737831.1">
    <property type="nucleotide sequence ID" value="NZ_JACYFS010000006.1"/>
</dbReference>
<reference evidence="3 4" key="1">
    <citation type="submission" date="2020-09" db="EMBL/GenBank/DDBJ databases">
        <title>Genome seq and assembly of Chryseobacterium sp.</title>
        <authorList>
            <person name="Chhetri G."/>
        </authorList>
    </citation>
    <scope>NUCLEOTIDE SEQUENCE [LARGE SCALE GENOMIC DNA]</scope>
    <source>
        <strain evidence="3 4">GCR10</strain>
    </source>
</reference>
<protein>
    <recommendedName>
        <fullName evidence="5">Lipoprotein</fullName>
    </recommendedName>
</protein>
<dbReference type="Proteomes" id="UP000637299">
    <property type="component" value="Unassembled WGS sequence"/>
</dbReference>
<keyword evidence="4" id="KW-1185">Reference proteome</keyword>
<evidence type="ECO:0000313" key="4">
    <source>
        <dbReference type="Proteomes" id="UP000637299"/>
    </source>
</evidence>
<evidence type="ECO:0000256" key="2">
    <source>
        <dbReference type="SAM" id="Phobius"/>
    </source>
</evidence>
<dbReference type="PROSITE" id="PS51257">
    <property type="entry name" value="PROKAR_LIPOPROTEIN"/>
    <property type="match status" value="1"/>
</dbReference>
<evidence type="ECO:0000313" key="3">
    <source>
        <dbReference type="EMBL" id="MBD8084022.1"/>
    </source>
</evidence>
<accession>A0ABR8ZFK0</accession>
<keyword evidence="2" id="KW-1133">Transmembrane helix</keyword>
<name>A0ABR8ZFK0_9FLAO</name>
<sequence>MQKNIYLIALLFSLVSCYTYQVKKPVELPVQGDEQAKRRAANSEATPVQMADGTAEMQAQRQQPGSAPAQPLPVNIQEKLAVGKNYRINVGGSSYKIIVDKWQGDSLVAHPVKRPETILKFHKDQIDSEKIAEKRFSQPIADIITVVAYVGIGVGIYAFIKGM</sequence>
<proteinExistence type="predicted"/>
<feature type="region of interest" description="Disordered" evidence="1">
    <location>
        <begin position="33"/>
        <end position="70"/>
    </location>
</feature>
<feature type="transmembrane region" description="Helical" evidence="2">
    <location>
        <begin position="140"/>
        <end position="160"/>
    </location>
</feature>
<comment type="caution">
    <text evidence="3">The sequence shown here is derived from an EMBL/GenBank/DDBJ whole genome shotgun (WGS) entry which is preliminary data.</text>
</comment>
<keyword evidence="2" id="KW-0812">Transmembrane</keyword>
<evidence type="ECO:0000256" key="1">
    <source>
        <dbReference type="SAM" id="MobiDB-lite"/>
    </source>
</evidence>
<keyword evidence="2" id="KW-0472">Membrane</keyword>
<gene>
    <name evidence="3" type="ORF">IC610_16545</name>
</gene>
<dbReference type="EMBL" id="JACYFS010000006">
    <property type="protein sequence ID" value="MBD8084022.1"/>
    <property type="molecule type" value="Genomic_DNA"/>
</dbReference>
<evidence type="ECO:0008006" key="5">
    <source>
        <dbReference type="Google" id="ProtNLM"/>
    </source>
</evidence>